<dbReference type="EMBL" id="MVGC01000232">
    <property type="protein sequence ID" value="RJE21382.1"/>
    <property type="molecule type" value="Genomic_DNA"/>
</dbReference>
<dbReference type="Proteomes" id="UP000266188">
    <property type="component" value="Unassembled WGS sequence"/>
</dbReference>
<protein>
    <submittedName>
        <fullName evidence="1">Uncharacterized protein</fullName>
    </submittedName>
</protein>
<proteinExistence type="predicted"/>
<evidence type="ECO:0000313" key="2">
    <source>
        <dbReference type="Proteomes" id="UP000266188"/>
    </source>
</evidence>
<reference evidence="2" key="1">
    <citation type="submission" date="2017-02" db="EMBL/GenBank/DDBJ databases">
        <authorList>
            <person name="Tafer H."/>
            <person name="Lopandic K."/>
        </authorList>
    </citation>
    <scope>NUCLEOTIDE SEQUENCE [LARGE SCALE GENOMIC DNA]</scope>
    <source>
        <strain evidence="2">CBS 366.77</strain>
    </source>
</reference>
<organism evidence="1 2">
    <name type="scientific">Aspergillus sclerotialis</name>
    <dbReference type="NCBI Taxonomy" id="2070753"/>
    <lineage>
        <taxon>Eukaryota</taxon>
        <taxon>Fungi</taxon>
        <taxon>Dikarya</taxon>
        <taxon>Ascomycota</taxon>
        <taxon>Pezizomycotina</taxon>
        <taxon>Eurotiomycetes</taxon>
        <taxon>Eurotiomycetidae</taxon>
        <taxon>Eurotiales</taxon>
        <taxon>Aspergillaceae</taxon>
        <taxon>Aspergillus</taxon>
        <taxon>Aspergillus subgen. Polypaecilum</taxon>
    </lineage>
</organism>
<name>A0A3A2ZE00_9EURO</name>
<sequence>MESFKTCSTCLYRGCVCNPTEDGCRNCLRAAFLCPNDFRDCPIVIQTEWTEGQSVTADQVAQIPVPALTSDHAELINGVNRFYQTLLDMQYLREEDIVRPPHVREQIDLSALLNSGYTPETIALLLQLPHLRNYSFEIAKDGTLPFPYLCLSKLHTVSGENNPRDPLDHYEEIDWKIPPWMFFLTRPIPRRDATFANCRIYDTRSKTLGLWSDSLSSHYESCRFLIDALSPSAGF</sequence>
<evidence type="ECO:0000313" key="1">
    <source>
        <dbReference type="EMBL" id="RJE21382.1"/>
    </source>
</evidence>
<accession>A0A3A2ZE00</accession>
<dbReference type="AlphaFoldDB" id="A0A3A2ZE00"/>
<keyword evidence="2" id="KW-1185">Reference proteome</keyword>
<comment type="caution">
    <text evidence="1">The sequence shown here is derived from an EMBL/GenBank/DDBJ whole genome shotgun (WGS) entry which is preliminary data.</text>
</comment>
<dbReference type="OrthoDB" id="4453259at2759"/>
<gene>
    <name evidence="1" type="ORF">PHISCL_06286</name>
</gene>